<dbReference type="PANTHER" id="PTHR12341:SF7">
    <property type="entry name" value="5'-3' EXORIBONUCLEASE 1"/>
    <property type="match status" value="1"/>
</dbReference>
<gene>
    <name evidence="3" type="ORF">HYH02_013879</name>
</gene>
<evidence type="ECO:0000256" key="1">
    <source>
        <dbReference type="ARBA" id="ARBA00038299"/>
    </source>
</evidence>
<protein>
    <recommendedName>
        <fullName evidence="2">Xrn1 N-terminal domain-containing protein</fullName>
    </recommendedName>
</protein>
<dbReference type="GO" id="GO:0000956">
    <property type="term" value="P:nuclear-transcribed mRNA catabolic process"/>
    <property type="evidence" value="ECO:0007669"/>
    <property type="project" value="TreeGrafter"/>
</dbReference>
<comment type="caution">
    <text evidence="3">The sequence shown here is derived from an EMBL/GenBank/DDBJ whole genome shotgun (WGS) entry which is preliminary data.</text>
</comment>
<dbReference type="GO" id="GO:0004534">
    <property type="term" value="F:5'-3' RNA exonuclease activity"/>
    <property type="evidence" value="ECO:0007669"/>
    <property type="project" value="TreeGrafter"/>
</dbReference>
<evidence type="ECO:0000259" key="2">
    <source>
        <dbReference type="Pfam" id="PF03159"/>
    </source>
</evidence>
<name>A0A835SRI7_9CHLO</name>
<dbReference type="Gene3D" id="3.40.50.12390">
    <property type="match status" value="1"/>
</dbReference>
<dbReference type="AlphaFoldDB" id="A0A835SRI7"/>
<dbReference type="EMBL" id="JAEHOD010000081">
    <property type="protein sequence ID" value="KAG2430052.1"/>
    <property type="molecule type" value="Genomic_DNA"/>
</dbReference>
<dbReference type="GO" id="GO:0003723">
    <property type="term" value="F:RNA binding"/>
    <property type="evidence" value="ECO:0007669"/>
    <property type="project" value="TreeGrafter"/>
</dbReference>
<reference evidence="3" key="1">
    <citation type="journal article" date="2020" name="bioRxiv">
        <title>Comparative genomics of Chlamydomonas.</title>
        <authorList>
            <person name="Craig R.J."/>
            <person name="Hasan A.R."/>
            <person name="Ness R.W."/>
            <person name="Keightley P.D."/>
        </authorList>
    </citation>
    <scope>NUCLEOTIDE SEQUENCE</scope>
    <source>
        <strain evidence="3">CCAP 11/173</strain>
    </source>
</reference>
<organism evidence="3 4">
    <name type="scientific">Chlamydomonas schloesseri</name>
    <dbReference type="NCBI Taxonomy" id="2026947"/>
    <lineage>
        <taxon>Eukaryota</taxon>
        <taxon>Viridiplantae</taxon>
        <taxon>Chlorophyta</taxon>
        <taxon>core chlorophytes</taxon>
        <taxon>Chlorophyceae</taxon>
        <taxon>CS clade</taxon>
        <taxon>Chlamydomonadales</taxon>
        <taxon>Chlamydomonadaceae</taxon>
        <taxon>Chlamydomonas</taxon>
    </lineage>
</organism>
<comment type="similarity">
    <text evidence="1">Belongs to the 5'-3' exonuclease family.</text>
</comment>
<sequence>MGVPGLFAFLKRRYGIIAKFIIKENGKWDGASPEGADALYVDMNHIIHTCTHASLAKEGLAYDEDVAFAKMDEYLTALMEVAGGGECAAADAASAAAAATAVGAAAATGATAAAATANSLRLLFVAIDGVAPVAKMNQQRTRRFLSAHVAEVTERVEREVRSEMASQAGGRRVMPDMSSGRFDPNIISPGTAFMARVAARVRDMLRAKVQTDPRFARLRVGSCYSQ</sequence>
<dbReference type="InterPro" id="IPR004859">
    <property type="entry name" value="Xrn1_N"/>
</dbReference>
<feature type="domain" description="Xrn1 N-terminal" evidence="2">
    <location>
        <begin position="1"/>
        <end position="81"/>
    </location>
</feature>
<dbReference type="Proteomes" id="UP000613740">
    <property type="component" value="Unassembled WGS sequence"/>
</dbReference>
<dbReference type="Gene3D" id="1.25.40.1050">
    <property type="match status" value="1"/>
</dbReference>
<accession>A0A835SRI7</accession>
<proteinExistence type="inferred from homology"/>
<dbReference type="OrthoDB" id="514784at2759"/>
<feature type="domain" description="Xrn1 N-terminal" evidence="2">
    <location>
        <begin position="118"/>
        <end position="220"/>
    </location>
</feature>
<dbReference type="InterPro" id="IPR027073">
    <property type="entry name" value="5_3_exoribonuclease"/>
</dbReference>
<evidence type="ECO:0000313" key="4">
    <source>
        <dbReference type="Proteomes" id="UP000613740"/>
    </source>
</evidence>
<evidence type="ECO:0000313" key="3">
    <source>
        <dbReference type="EMBL" id="KAG2430052.1"/>
    </source>
</evidence>
<dbReference type="Pfam" id="PF03159">
    <property type="entry name" value="XRN_N"/>
    <property type="match status" value="2"/>
</dbReference>
<keyword evidence="4" id="KW-1185">Reference proteome</keyword>
<dbReference type="GO" id="GO:0005634">
    <property type="term" value="C:nucleus"/>
    <property type="evidence" value="ECO:0007669"/>
    <property type="project" value="TreeGrafter"/>
</dbReference>
<dbReference type="PANTHER" id="PTHR12341">
    <property type="entry name" value="5'-&gt;3' EXORIBONUCLEASE"/>
    <property type="match status" value="1"/>
</dbReference>